<evidence type="ECO:0000313" key="1">
    <source>
        <dbReference type="EMBL" id="EZP27769.1"/>
    </source>
</evidence>
<sequence>MAEYVIEGSRIDGIPDLYEELNRLFMTGEDWQLGASLDALDDLLYGGYGVHSQDAAVRVVWRDAAHSREALGIAETERWLRGKLAQPGTFHATGIRNQLDEMLAGTGKTYFELVLEVFADHPEVTLELG</sequence>
<dbReference type="eggNOG" id="COG2732">
    <property type="taxonomic scope" value="Bacteria"/>
</dbReference>
<reference evidence="1 2" key="1">
    <citation type="submission" date="2014-03" db="EMBL/GenBank/DDBJ databases">
        <title>Draft Genome Sequences of 13 Willow Endophytes.</title>
        <authorList>
            <person name="Gan H.Y."/>
            <person name="Gan H.M."/>
            <person name="Savka M.A."/>
            <person name="Hudson A.O."/>
        </authorList>
    </citation>
    <scope>NUCLEOTIDE SEQUENCE [LARGE SCALE GENOMIC DNA]</scope>
    <source>
        <strain evidence="1 2">RIT293</strain>
    </source>
</reference>
<comment type="caution">
    <text evidence="1">The sequence shown here is derived from an EMBL/GenBank/DDBJ whole genome shotgun (WGS) entry which is preliminary data.</text>
</comment>
<organism evidence="1 2">
    <name type="scientific">Microbacterium oleivorans</name>
    <dbReference type="NCBI Taxonomy" id="273677"/>
    <lineage>
        <taxon>Bacteria</taxon>
        <taxon>Bacillati</taxon>
        <taxon>Actinomycetota</taxon>
        <taxon>Actinomycetes</taxon>
        <taxon>Micrococcales</taxon>
        <taxon>Microbacteriaceae</taxon>
        <taxon>Microbacterium</taxon>
    </lineage>
</organism>
<dbReference type="Proteomes" id="UP000024001">
    <property type="component" value="Unassembled WGS sequence"/>
</dbReference>
<dbReference type="OrthoDB" id="4793808at2"/>
<dbReference type="PATRIC" id="fig|273677.3.peg.1744"/>
<dbReference type="SUPFAM" id="SSF52038">
    <property type="entry name" value="Barstar-related"/>
    <property type="match status" value="1"/>
</dbReference>
<gene>
    <name evidence="1" type="ORF">BW34_01761</name>
</gene>
<accession>A0A031FSF5</accession>
<dbReference type="AlphaFoldDB" id="A0A031FSF5"/>
<dbReference type="RefSeq" id="WP_036311390.1">
    <property type="nucleotide sequence ID" value="NZ_JFYO01000005.1"/>
</dbReference>
<dbReference type="InterPro" id="IPR035905">
    <property type="entry name" value="Barstar-like_sf"/>
</dbReference>
<dbReference type="EMBL" id="JFYO01000005">
    <property type="protein sequence ID" value="EZP27769.1"/>
    <property type="molecule type" value="Genomic_DNA"/>
</dbReference>
<protein>
    <submittedName>
        <fullName evidence="1">Acyl-CoA dehydrogenase</fullName>
    </submittedName>
</protein>
<name>A0A031FSF5_9MICO</name>
<dbReference type="Gene3D" id="3.30.370.10">
    <property type="entry name" value="Barstar-like"/>
    <property type="match status" value="1"/>
</dbReference>
<proteinExistence type="predicted"/>
<keyword evidence="2" id="KW-1185">Reference proteome</keyword>
<evidence type="ECO:0000313" key="2">
    <source>
        <dbReference type="Proteomes" id="UP000024001"/>
    </source>
</evidence>